<dbReference type="InterPro" id="IPR011821">
    <property type="entry name" value="O_succ_thio_ly"/>
</dbReference>
<sequence>MSIIEDTAPANACPGAATRAVRAGIDRDPAWGAVTPPLVLSSNFSFAGFAAKREYDYTRSGNPTRDLLGDALAELEGGAGGVITSTGMSAITLLLHALLQPGDRLVVPHDAYGGSWRLFDALSRKGHFELVTADLTDPRAFADALAQAPKLVLVETPSNPLLRITDLRFVIDAAHRAGALVAVDNTFLSPALQNPIAAFGADAVLHSTTKYINGHSDVVGGALVAATPELHEQFAWWANALGITGAPFDSFLTLRGLRTLDARLRVHQENTAAIAAQLDAHPAVARVYWPGLASHPGHAVAARQQKGFGAMLSLELAGDGSAAQGHAMQGQAVQEQAVRAFVDGLQCFTLAESLGGVESLIAHPATMTHAAMTPEARAQAGISDGLLRLSVGIEAVEDLQADLSAALVRAEAAQRSATRKRVDA</sequence>
<dbReference type="InterPro" id="IPR015422">
    <property type="entry name" value="PyrdxlP-dep_Trfase_small"/>
</dbReference>
<dbReference type="NCBIfam" id="NF006450">
    <property type="entry name" value="PRK08776.1"/>
    <property type="match status" value="1"/>
</dbReference>
<comment type="caution">
    <text evidence="4">The sequence shown here is derived from an EMBL/GenBank/DDBJ whole genome shotgun (WGS) entry which is preliminary data.</text>
</comment>
<comment type="similarity">
    <text evidence="3">Belongs to the trans-sulfuration enzymes family.</text>
</comment>
<evidence type="ECO:0000256" key="1">
    <source>
        <dbReference type="ARBA" id="ARBA00001933"/>
    </source>
</evidence>
<name>A0ABV4HUE6_9GAMM</name>
<dbReference type="Proteomes" id="UP001566331">
    <property type="component" value="Unassembled WGS sequence"/>
</dbReference>
<dbReference type="SUPFAM" id="SSF53383">
    <property type="entry name" value="PLP-dependent transferases"/>
    <property type="match status" value="1"/>
</dbReference>
<keyword evidence="5" id="KW-1185">Reference proteome</keyword>
<evidence type="ECO:0000313" key="5">
    <source>
        <dbReference type="Proteomes" id="UP001566331"/>
    </source>
</evidence>
<keyword evidence="2 3" id="KW-0663">Pyridoxal phosphate</keyword>
<dbReference type="InterPro" id="IPR015421">
    <property type="entry name" value="PyrdxlP-dep_Trfase_major"/>
</dbReference>
<dbReference type="InterPro" id="IPR015424">
    <property type="entry name" value="PyrdxlP-dep_Trfase"/>
</dbReference>
<organism evidence="4 5">
    <name type="scientific">Luteimonas salinilitoris</name>
    <dbReference type="NCBI Taxonomy" id="3237697"/>
    <lineage>
        <taxon>Bacteria</taxon>
        <taxon>Pseudomonadati</taxon>
        <taxon>Pseudomonadota</taxon>
        <taxon>Gammaproteobacteria</taxon>
        <taxon>Lysobacterales</taxon>
        <taxon>Lysobacteraceae</taxon>
        <taxon>Luteimonas</taxon>
    </lineage>
</organism>
<dbReference type="CDD" id="cd00614">
    <property type="entry name" value="CGS_like"/>
    <property type="match status" value="1"/>
</dbReference>
<dbReference type="NCBIfam" id="TIGR02080">
    <property type="entry name" value="O_succ_thio_ly"/>
    <property type="match status" value="1"/>
</dbReference>
<evidence type="ECO:0000256" key="3">
    <source>
        <dbReference type="RuleBase" id="RU362118"/>
    </source>
</evidence>
<evidence type="ECO:0000313" key="4">
    <source>
        <dbReference type="EMBL" id="MEZ0476384.1"/>
    </source>
</evidence>
<protein>
    <submittedName>
        <fullName evidence="4">O-succinylhomoserine (Thiol)-lyase</fullName>
    </submittedName>
</protein>
<dbReference type="EMBL" id="JBFWIC010000034">
    <property type="protein sequence ID" value="MEZ0476384.1"/>
    <property type="molecule type" value="Genomic_DNA"/>
</dbReference>
<evidence type="ECO:0000256" key="2">
    <source>
        <dbReference type="ARBA" id="ARBA00022898"/>
    </source>
</evidence>
<dbReference type="InterPro" id="IPR000277">
    <property type="entry name" value="Cys/Met-Metab_PyrdxlP-dep_enz"/>
</dbReference>
<dbReference type="Gene3D" id="3.90.1150.10">
    <property type="entry name" value="Aspartate Aminotransferase, domain 1"/>
    <property type="match status" value="1"/>
</dbReference>
<dbReference type="RefSeq" id="WP_370565249.1">
    <property type="nucleotide sequence ID" value="NZ_JBFWIB010000014.1"/>
</dbReference>
<dbReference type="Pfam" id="PF01053">
    <property type="entry name" value="Cys_Met_Meta_PP"/>
    <property type="match status" value="1"/>
</dbReference>
<comment type="cofactor">
    <cofactor evidence="1 3">
        <name>pyridoxal 5'-phosphate</name>
        <dbReference type="ChEBI" id="CHEBI:597326"/>
    </cofactor>
</comment>
<proteinExistence type="inferred from homology"/>
<gene>
    <name evidence="4" type="ORF">AB6713_17445</name>
</gene>
<dbReference type="PANTHER" id="PTHR11808">
    <property type="entry name" value="TRANS-SULFURATION ENZYME FAMILY MEMBER"/>
    <property type="match status" value="1"/>
</dbReference>
<dbReference type="PANTHER" id="PTHR11808:SF75">
    <property type="entry name" value="CYSTATHIONINE GAMMA-SYNTHASE"/>
    <property type="match status" value="1"/>
</dbReference>
<dbReference type="PIRSF" id="PIRSF001434">
    <property type="entry name" value="CGS"/>
    <property type="match status" value="1"/>
</dbReference>
<accession>A0ABV4HUE6</accession>
<dbReference type="Gene3D" id="3.40.640.10">
    <property type="entry name" value="Type I PLP-dependent aspartate aminotransferase-like (Major domain)"/>
    <property type="match status" value="1"/>
</dbReference>
<reference evidence="4 5" key="1">
    <citation type="submission" date="2024-07" db="EMBL/GenBank/DDBJ databases">
        <title>Luteimonas salilacus sp. nov., isolated from the shore soil of Salt Lake in Tibet of China.</title>
        <authorList>
            <person name="Zhang X."/>
            <person name="Li A."/>
        </authorList>
    </citation>
    <scope>NUCLEOTIDE SEQUENCE [LARGE SCALE GENOMIC DNA]</scope>
    <source>
        <strain evidence="4 5">B3-2-R+30</strain>
    </source>
</reference>